<feature type="transmembrane region" description="Helical" evidence="2">
    <location>
        <begin position="36"/>
        <end position="56"/>
    </location>
</feature>
<reference evidence="4" key="1">
    <citation type="submission" date="2016-10" db="EMBL/GenBank/DDBJ databases">
        <authorList>
            <person name="Varghese N."/>
            <person name="Submissions S."/>
        </authorList>
    </citation>
    <scope>NUCLEOTIDE SEQUENCE [LARGE SCALE GENOMIC DNA]</scope>
    <source>
        <strain evidence="4">DSM 45460</strain>
    </source>
</reference>
<sequence length="154" mass="16435">MSDQRDSHGEDTGRRGSGLPEAPPEVRDPWKGLRGIMAGTLVLEFIVFGLALPVIWQLGAGVSSAGFVVVAVLTVLLLAASGVQGRRWGLGVALALQLCLIGCYFVHPAVGIMGVIFAAIWGYILYVRNDVAKRMREGRLADQLGHPPGHPPSR</sequence>
<dbReference type="RefSeq" id="WP_245694493.1">
    <property type="nucleotide sequence ID" value="NZ_FNFM01000011.1"/>
</dbReference>
<feature type="transmembrane region" description="Helical" evidence="2">
    <location>
        <begin position="62"/>
        <end position="81"/>
    </location>
</feature>
<gene>
    <name evidence="3" type="ORF">SAMN04487820_111164</name>
</gene>
<evidence type="ECO:0000313" key="4">
    <source>
        <dbReference type="Proteomes" id="UP000199213"/>
    </source>
</evidence>
<dbReference type="AlphaFoldDB" id="A0A1G9E7E9"/>
<evidence type="ECO:0008006" key="5">
    <source>
        <dbReference type="Google" id="ProtNLM"/>
    </source>
</evidence>
<dbReference type="InterPro" id="IPR025327">
    <property type="entry name" value="DUF4233"/>
</dbReference>
<evidence type="ECO:0000256" key="2">
    <source>
        <dbReference type="SAM" id="Phobius"/>
    </source>
</evidence>
<organism evidence="3 4">
    <name type="scientific">Actinopolyspora mzabensis</name>
    <dbReference type="NCBI Taxonomy" id="995066"/>
    <lineage>
        <taxon>Bacteria</taxon>
        <taxon>Bacillati</taxon>
        <taxon>Actinomycetota</taxon>
        <taxon>Actinomycetes</taxon>
        <taxon>Actinopolysporales</taxon>
        <taxon>Actinopolysporaceae</taxon>
        <taxon>Actinopolyspora</taxon>
    </lineage>
</organism>
<keyword evidence="2" id="KW-1133">Transmembrane helix</keyword>
<feature type="compositionally biased region" description="Basic and acidic residues" evidence="1">
    <location>
        <begin position="1"/>
        <end position="14"/>
    </location>
</feature>
<keyword evidence="4" id="KW-1185">Reference proteome</keyword>
<proteinExistence type="predicted"/>
<dbReference type="Proteomes" id="UP000199213">
    <property type="component" value="Unassembled WGS sequence"/>
</dbReference>
<dbReference type="Pfam" id="PF14017">
    <property type="entry name" value="DUF4233"/>
    <property type="match status" value="1"/>
</dbReference>
<name>A0A1G9E7E9_ACTMZ</name>
<accession>A0A1G9E7E9</accession>
<evidence type="ECO:0000256" key="1">
    <source>
        <dbReference type="SAM" id="MobiDB-lite"/>
    </source>
</evidence>
<keyword evidence="2" id="KW-0472">Membrane</keyword>
<evidence type="ECO:0000313" key="3">
    <source>
        <dbReference type="EMBL" id="SDK72007.1"/>
    </source>
</evidence>
<dbReference type="EMBL" id="FNFM01000011">
    <property type="protein sequence ID" value="SDK72007.1"/>
    <property type="molecule type" value="Genomic_DNA"/>
</dbReference>
<feature type="transmembrane region" description="Helical" evidence="2">
    <location>
        <begin position="113"/>
        <end position="129"/>
    </location>
</feature>
<keyword evidence="2" id="KW-0812">Transmembrane</keyword>
<feature type="region of interest" description="Disordered" evidence="1">
    <location>
        <begin position="1"/>
        <end position="26"/>
    </location>
</feature>
<protein>
    <recommendedName>
        <fullName evidence="5">DUF4233 domain-containing protein</fullName>
    </recommendedName>
</protein>